<feature type="transmembrane region" description="Helical" evidence="1">
    <location>
        <begin position="35"/>
        <end position="53"/>
    </location>
</feature>
<reference evidence="2" key="1">
    <citation type="submission" date="2017-06" db="EMBL/GenBank/DDBJ databases">
        <authorList>
            <person name="Assis F.L."/>
            <person name="Abrahao J.S."/>
            <person name="Silva L."/>
            <person name="Khalil J.B."/>
            <person name="Rodrigues R."/>
            <person name="Silva L.S."/>
            <person name="Boratto P."/>
            <person name="Andrade M."/>
            <person name="Kroon E.G."/>
            <person name="Ribeiro B."/>
            <person name="Bergier I."/>
            <person name="Seligmann H."/>
            <person name="Ghigo E."/>
            <person name="Colson P."/>
            <person name="Levasseur A."/>
            <person name="Raoult D."/>
            <person name="Scola B.L."/>
        </authorList>
    </citation>
    <scope>NUCLEOTIDE SEQUENCE</scope>
    <source>
        <strain evidence="2">Deep ocean</strain>
    </source>
</reference>
<evidence type="ECO:0000256" key="1">
    <source>
        <dbReference type="SAM" id="Phobius"/>
    </source>
</evidence>
<proteinExistence type="predicted"/>
<accession>A0A6N1NRA2</accession>
<keyword evidence="1" id="KW-0472">Membrane</keyword>
<organism evidence="2">
    <name type="scientific">Tupanvirus deep ocean</name>
    <dbReference type="NCBI Taxonomy" id="2126984"/>
    <lineage>
        <taxon>Viruses</taxon>
        <taxon>Varidnaviria</taxon>
        <taxon>Bamfordvirae</taxon>
        <taxon>Nucleocytoviricota</taxon>
        <taxon>Megaviricetes</taxon>
        <taxon>Imitervirales</taxon>
        <taxon>Mimiviridae</taxon>
        <taxon>Megamimivirinae</taxon>
        <taxon>Tupanvirus</taxon>
        <taxon>Tupanvirus altamarinense</taxon>
    </lineage>
</organism>
<sequence>MSKMFHGFLIGTIVSILYCKINNVRTEINDMGVSPALICVCVGTFTGGFFGHYC</sequence>
<name>A0A6N1NRA2_9VIRU</name>
<evidence type="ECO:0000313" key="2">
    <source>
        <dbReference type="EMBL" id="QKU34333.1"/>
    </source>
</evidence>
<dbReference type="KEGG" id="vg:80517646"/>
<dbReference type="GeneID" id="80517646"/>
<protein>
    <submittedName>
        <fullName evidence="2">Putative ORFan</fullName>
    </submittedName>
</protein>
<keyword evidence="1" id="KW-0812">Transmembrane</keyword>
<dbReference type="EMBL" id="MF405918">
    <property type="protein sequence ID" value="QKU34333.1"/>
    <property type="molecule type" value="Genomic_DNA"/>
</dbReference>
<dbReference type="RefSeq" id="YP_010780955.1">
    <property type="nucleotide sequence ID" value="NC_075038.1"/>
</dbReference>
<reference evidence="2" key="2">
    <citation type="journal article" date="2018" name="Nat. Commun.">
        <title>Tailed giant Tupanvirus possesses the most complete translational apparatus of the known virosphere.</title>
        <authorList>
            <person name="Abrahao J."/>
            <person name="Silva L."/>
            <person name="Silva L.S."/>
            <person name="Khalil J.Y.B."/>
            <person name="Rodrigues R."/>
            <person name="Arantes T."/>
            <person name="Assis F."/>
            <person name="Boratto P."/>
            <person name="Andrade M."/>
            <person name="Kroon E.G."/>
            <person name="Ribeiro B."/>
            <person name="Bergier I."/>
            <person name="Seligmann H."/>
            <person name="Ghigo E."/>
            <person name="Colson P."/>
            <person name="Levasseur A."/>
            <person name="Kroemer G."/>
            <person name="Raoult D."/>
            <person name="La Scola B."/>
        </authorList>
    </citation>
    <scope>NUCLEOTIDE SEQUENCE [LARGE SCALE GENOMIC DNA]</scope>
    <source>
        <strain evidence="2">Deep ocean</strain>
    </source>
</reference>
<keyword evidence="1" id="KW-1133">Transmembrane helix</keyword>